<dbReference type="GO" id="GO:0009690">
    <property type="term" value="P:cytokinin metabolic process"/>
    <property type="evidence" value="ECO:0007669"/>
    <property type="project" value="InterPro"/>
</dbReference>
<dbReference type="eggNOG" id="KOG1231">
    <property type="taxonomic scope" value="Eukaryota"/>
</dbReference>
<dbReference type="InterPro" id="IPR016164">
    <property type="entry name" value="FAD-linked_Oxase-like_C"/>
</dbReference>
<dbReference type="PROSITE" id="PS51387">
    <property type="entry name" value="FAD_PCMH"/>
    <property type="match status" value="1"/>
</dbReference>
<dbReference type="KEGG" id="cam:101493924"/>
<dbReference type="PANTHER" id="PTHR13878">
    <property type="entry name" value="GULONOLACTONE OXIDASE"/>
    <property type="match status" value="1"/>
</dbReference>
<evidence type="ECO:0000256" key="8">
    <source>
        <dbReference type="SAM" id="Phobius"/>
    </source>
</evidence>
<dbReference type="GO" id="GO:0071949">
    <property type="term" value="F:FAD binding"/>
    <property type="evidence" value="ECO:0007669"/>
    <property type="project" value="InterPro"/>
</dbReference>
<evidence type="ECO:0000313" key="10">
    <source>
        <dbReference type="Proteomes" id="UP000087171"/>
    </source>
</evidence>
<evidence type="ECO:0000256" key="6">
    <source>
        <dbReference type="ARBA" id="ARBA00023002"/>
    </source>
</evidence>
<dbReference type="RefSeq" id="XP_012574863.1">
    <property type="nucleotide sequence ID" value="XM_012719409.2"/>
</dbReference>
<dbReference type="InterPro" id="IPR016169">
    <property type="entry name" value="FAD-bd_PCMH_sub2"/>
</dbReference>
<dbReference type="InterPro" id="IPR016166">
    <property type="entry name" value="FAD-bd_PCMH"/>
</dbReference>
<protein>
    <recommendedName>
        <fullName evidence="3">cytokinin dehydrogenase</fullName>
        <ecNumber evidence="3">1.5.99.12</ecNumber>
    </recommendedName>
</protein>
<gene>
    <name evidence="11" type="primary">LOC101493924</name>
</gene>
<dbReference type="GO" id="GO:0019139">
    <property type="term" value="F:cytokinin dehydrogenase activity"/>
    <property type="evidence" value="ECO:0007669"/>
    <property type="project" value="UniProtKB-EC"/>
</dbReference>
<organism evidence="10 11">
    <name type="scientific">Cicer arietinum</name>
    <name type="common">Chickpea</name>
    <name type="synonym">Garbanzo</name>
    <dbReference type="NCBI Taxonomy" id="3827"/>
    <lineage>
        <taxon>Eukaryota</taxon>
        <taxon>Viridiplantae</taxon>
        <taxon>Streptophyta</taxon>
        <taxon>Embryophyta</taxon>
        <taxon>Tracheophyta</taxon>
        <taxon>Spermatophyta</taxon>
        <taxon>Magnoliopsida</taxon>
        <taxon>eudicotyledons</taxon>
        <taxon>Gunneridae</taxon>
        <taxon>Pentapetalae</taxon>
        <taxon>rosids</taxon>
        <taxon>fabids</taxon>
        <taxon>Fabales</taxon>
        <taxon>Fabaceae</taxon>
        <taxon>Papilionoideae</taxon>
        <taxon>50 kb inversion clade</taxon>
        <taxon>NPAAA clade</taxon>
        <taxon>Hologalegina</taxon>
        <taxon>IRL clade</taxon>
        <taxon>Cicereae</taxon>
        <taxon>Cicer</taxon>
    </lineage>
</organism>
<dbReference type="Proteomes" id="UP000087171">
    <property type="component" value="Unplaced"/>
</dbReference>
<dbReference type="PROSITE" id="PS00862">
    <property type="entry name" value="OX2_COVAL_FAD"/>
    <property type="match status" value="1"/>
</dbReference>
<dbReference type="PANTHER" id="PTHR13878:SF53">
    <property type="entry name" value="CYTOKININ DEHYDROGENASE 6"/>
    <property type="match status" value="1"/>
</dbReference>
<evidence type="ECO:0000256" key="7">
    <source>
        <dbReference type="ARBA" id="ARBA00048224"/>
    </source>
</evidence>
<dbReference type="InterPro" id="IPR036318">
    <property type="entry name" value="FAD-bd_PCMH-like_sf"/>
</dbReference>
<dbReference type="FunFam" id="3.40.462.10:FF:000001">
    <property type="entry name" value="Cytokinin dehydrogenase 2"/>
    <property type="match status" value="1"/>
</dbReference>
<comment type="similarity">
    <text evidence="2">Belongs to the oxygen-dependent FAD-linked oxidoreductase family.</text>
</comment>
<keyword evidence="5" id="KW-0274">FAD</keyword>
<dbReference type="GeneID" id="101493924"/>
<dbReference type="InterPro" id="IPR016170">
    <property type="entry name" value="Cytok_DH_C_sf"/>
</dbReference>
<keyword evidence="10" id="KW-1185">Reference proteome</keyword>
<dbReference type="Gene3D" id="3.40.462.10">
    <property type="entry name" value="FAD-linked oxidases, C-terminal domain"/>
    <property type="match status" value="1"/>
</dbReference>
<evidence type="ECO:0000313" key="11">
    <source>
        <dbReference type="RefSeq" id="XP_012574863.1"/>
    </source>
</evidence>
<name>A0A1S3EHH0_CICAR</name>
<reference evidence="11" key="1">
    <citation type="submission" date="2025-08" db="UniProtKB">
        <authorList>
            <consortium name="RefSeq"/>
        </authorList>
    </citation>
    <scope>IDENTIFICATION</scope>
    <source>
        <tissue evidence="11">Etiolated seedlings</tissue>
    </source>
</reference>
<proteinExistence type="inferred from homology"/>
<dbReference type="EC" id="1.5.99.12" evidence="3"/>
<dbReference type="Gene3D" id="3.30.43.10">
    <property type="entry name" value="Uridine Diphospho-n-acetylenolpyruvylglucosamine Reductase, domain 2"/>
    <property type="match status" value="1"/>
</dbReference>
<evidence type="ECO:0000259" key="9">
    <source>
        <dbReference type="PROSITE" id="PS51387"/>
    </source>
</evidence>
<feature type="transmembrane region" description="Helical" evidence="8">
    <location>
        <begin position="12"/>
        <end position="34"/>
    </location>
</feature>
<evidence type="ECO:0000256" key="2">
    <source>
        <dbReference type="ARBA" id="ARBA00005466"/>
    </source>
</evidence>
<dbReference type="OrthoDB" id="415825at2759"/>
<evidence type="ECO:0000256" key="3">
    <source>
        <dbReference type="ARBA" id="ARBA00011928"/>
    </source>
</evidence>
<comment type="catalytic activity">
    <reaction evidence="7">
        <text>N(6)-dimethylallyladenine + A + H2O = 3-methyl-2-butenal + adenine + AH2</text>
        <dbReference type="Rhea" id="RHEA:13625"/>
        <dbReference type="ChEBI" id="CHEBI:13193"/>
        <dbReference type="ChEBI" id="CHEBI:15377"/>
        <dbReference type="ChEBI" id="CHEBI:15825"/>
        <dbReference type="ChEBI" id="CHEBI:16708"/>
        <dbReference type="ChEBI" id="CHEBI:17499"/>
        <dbReference type="ChEBI" id="CHEBI:17660"/>
        <dbReference type="EC" id="1.5.99.12"/>
    </reaction>
</comment>
<dbReference type="InterPro" id="IPR015345">
    <property type="entry name" value="Cytokinin_DH_FAD/cytokin-bd"/>
</dbReference>
<accession>A0A1S3EHH0</accession>
<keyword evidence="8" id="KW-0472">Membrane</keyword>
<dbReference type="InterPro" id="IPR050432">
    <property type="entry name" value="FAD-linked_Oxidoreductases_BP"/>
</dbReference>
<dbReference type="Gene3D" id="3.30.465.10">
    <property type="match status" value="1"/>
</dbReference>
<dbReference type="SUPFAM" id="SSF56176">
    <property type="entry name" value="FAD-binding/transporter-associated domain-like"/>
    <property type="match status" value="1"/>
</dbReference>
<dbReference type="STRING" id="3827.A0A1S3EHH0"/>
<dbReference type="eggNOG" id="KOG0017">
    <property type="taxonomic scope" value="Eukaryota"/>
</dbReference>
<dbReference type="InterPro" id="IPR006093">
    <property type="entry name" value="Oxy_OxRdtase_FAD_BS"/>
</dbReference>
<dbReference type="PaxDb" id="3827-XP_004513273.1"/>
<evidence type="ECO:0000256" key="1">
    <source>
        <dbReference type="ARBA" id="ARBA00001974"/>
    </source>
</evidence>
<dbReference type="Pfam" id="PF09265">
    <property type="entry name" value="Cytokin-bind"/>
    <property type="match status" value="1"/>
</dbReference>
<feature type="domain" description="FAD-binding PCMH-type" evidence="9">
    <location>
        <begin position="70"/>
        <end position="250"/>
    </location>
</feature>
<evidence type="ECO:0000256" key="4">
    <source>
        <dbReference type="ARBA" id="ARBA00022630"/>
    </source>
</evidence>
<comment type="cofactor">
    <cofactor evidence="1">
        <name>FAD</name>
        <dbReference type="ChEBI" id="CHEBI:57692"/>
    </cofactor>
</comment>
<dbReference type="Pfam" id="PF01565">
    <property type="entry name" value="FAD_binding_4"/>
    <property type="match status" value="1"/>
</dbReference>
<keyword evidence="6" id="KW-0560">Oxidoreductase</keyword>
<keyword evidence="8" id="KW-1133">Transmembrane helix</keyword>
<dbReference type="InterPro" id="IPR006094">
    <property type="entry name" value="Oxid_FAD_bind_N"/>
</dbReference>
<dbReference type="SUPFAM" id="SSF55103">
    <property type="entry name" value="FAD-linked oxidases, C-terminal domain"/>
    <property type="match status" value="1"/>
</dbReference>
<dbReference type="InterPro" id="IPR016167">
    <property type="entry name" value="FAD-bd_PCMH_sub1"/>
</dbReference>
<keyword evidence="8" id="KW-0812">Transmembrane</keyword>
<keyword evidence="4" id="KW-0285">Flavoprotein</keyword>
<evidence type="ECO:0000256" key="5">
    <source>
        <dbReference type="ARBA" id="ARBA00022827"/>
    </source>
</evidence>
<dbReference type="AlphaFoldDB" id="A0A1S3EHH0"/>
<sequence length="534" mass="60656">MKHHPISLFGQHNIFFLKFFIILFLSCIATRFNFCLSNIPSSLKTLPLVGHLSFDELSLTKASRDFGNRYQYHPMAILYPNSVSDIANTIKHIWNMGHSSHLTVAARGHGHSLSGQAQTHGGIVINMESLKVYEMNVDVIGNDSPYIDVSGGELWINILHESLRYGLTPRSWTDYLHLTVGGTLSNAGVSGQAFKHGPQISNVQQLEIVTGTGEVVNCSKDQNGELFHSVLGGLGQFGIITRARILLEPAPSMVKWIRVLYSDFTAFTNDQERLISEENAFDYIEGFVIINRTGLLNNWRSSFNPQDPLQATHFKSDGKTLFCLELAKYFNFQEMDIVNQEVERHLSHLNYIQSTLFQTEVTYVEFLDRVHVSEIKLRSKGLWDVPHPWLNLFIPKSKIHSFAQLVFGNILTQTSNGPVLIYPVNKSKWDNRTSVVIPDEDIFYLVAFLSSADTSSNGSDSLEHILSQNKRILEVCERANLGVKQYLPQYNTQDEWRAHFGTHWEGFRQRKFVYDPFAILAPGQRIFQKTIIST</sequence>